<name>A0A4R6QNU1_9BURK</name>
<evidence type="ECO:0000259" key="8">
    <source>
        <dbReference type="PROSITE" id="PS50885"/>
    </source>
</evidence>
<dbReference type="InterPro" id="IPR024478">
    <property type="entry name" value="HlyB_4HB_MCP"/>
</dbReference>
<evidence type="ECO:0000256" key="4">
    <source>
        <dbReference type="PROSITE-ProRule" id="PRU00284"/>
    </source>
</evidence>
<dbReference type="CDD" id="cd06225">
    <property type="entry name" value="HAMP"/>
    <property type="match status" value="1"/>
</dbReference>
<feature type="domain" description="HAMP" evidence="8">
    <location>
        <begin position="218"/>
        <end position="271"/>
    </location>
</feature>
<dbReference type="FunFam" id="1.10.287.950:FF:000001">
    <property type="entry name" value="Methyl-accepting chemotaxis sensory transducer"/>
    <property type="match status" value="1"/>
</dbReference>
<comment type="subcellular location">
    <subcellularLocation>
        <location evidence="1">Membrane</location>
    </subcellularLocation>
</comment>
<sequence length="606" mass="63959">MNLSHLLRQFSIRTRMIGAIGMVLVLLAVVGSVGIYGMHLLKQQNRDFAESSLADSHDLTQLVTTLGDLRRYEKDMIISYEKPEAVKAHRAKWDATLGQFRTVAKHMLEGPEDLNNPIVLKMGPQLDDYVKQAEPILKQLEAGAYDNAAVADKLLGRAKDSFTLMEKSLAELRAAMEKESVQTQAGIDSTQSNMQLAFMVILAFSALVVVPLTLLNMNSICGPLVDAEGLASAIANGNLHSKVSPIEGQDEASHLMRSLQAMQQSLQRLVGEVRSSADHIRTASVEIASGNQDLSSRTEQTASNLQQTASSMQQLTATVRQSADAARTANQLASSAAEVASRGGNVVSQVVTTMDEINTSSKKISDIIGVIDGIAFQTNILALNAAVEAARAGEQGRGFAVVAGEVRSLAQRSAEAAKEIKTLIGASVERVETGARLVQDAGTTMNEIVASVQRVTDIMGEITAAASEQSEGIGSVNQSVLQLDQMTQQNAALVEESAAAAESLKEQAQRLGQVVDQFQLAEHQVAAPLPPATPKPAATPVARSAQMASKVLSKAQASARSLGASPTVSKPASKPASLPAPKAAAPSPKPAAPTSASSSDGDWESF</sequence>
<organism evidence="9 10">
    <name type="scientific">Roseateles toxinivorans</name>
    <dbReference type="NCBI Taxonomy" id="270368"/>
    <lineage>
        <taxon>Bacteria</taxon>
        <taxon>Pseudomonadati</taxon>
        <taxon>Pseudomonadota</taxon>
        <taxon>Betaproteobacteria</taxon>
        <taxon>Burkholderiales</taxon>
        <taxon>Sphaerotilaceae</taxon>
        <taxon>Roseateles</taxon>
    </lineage>
</organism>
<dbReference type="Pfam" id="PF00672">
    <property type="entry name" value="HAMP"/>
    <property type="match status" value="1"/>
</dbReference>
<dbReference type="GO" id="GO:0007165">
    <property type="term" value="P:signal transduction"/>
    <property type="evidence" value="ECO:0007669"/>
    <property type="project" value="UniProtKB-KW"/>
</dbReference>
<keyword evidence="6" id="KW-0472">Membrane</keyword>
<dbReference type="InterPro" id="IPR003660">
    <property type="entry name" value="HAMP_dom"/>
</dbReference>
<feature type="compositionally biased region" description="Low complexity" evidence="5">
    <location>
        <begin position="569"/>
        <end position="599"/>
    </location>
</feature>
<comment type="similarity">
    <text evidence="3">Belongs to the methyl-accepting chemotaxis (MCP) protein family.</text>
</comment>
<dbReference type="PROSITE" id="PS50111">
    <property type="entry name" value="CHEMOTAXIS_TRANSDUC_2"/>
    <property type="match status" value="1"/>
</dbReference>
<keyword evidence="6" id="KW-0812">Transmembrane</keyword>
<dbReference type="InterPro" id="IPR004089">
    <property type="entry name" value="MCPsignal_dom"/>
</dbReference>
<dbReference type="PANTHER" id="PTHR43531:SF14">
    <property type="entry name" value="METHYL-ACCEPTING CHEMOTAXIS PROTEIN I-RELATED"/>
    <property type="match status" value="1"/>
</dbReference>
<dbReference type="SMART" id="SM00283">
    <property type="entry name" value="MA"/>
    <property type="match status" value="1"/>
</dbReference>
<keyword evidence="2" id="KW-0488">Methylation</keyword>
<dbReference type="SUPFAM" id="SSF58104">
    <property type="entry name" value="Methyl-accepting chemotaxis protein (MCP) signaling domain"/>
    <property type="match status" value="1"/>
</dbReference>
<dbReference type="OrthoDB" id="9151832at2"/>
<evidence type="ECO:0000313" key="9">
    <source>
        <dbReference type="EMBL" id="TDP71592.1"/>
    </source>
</evidence>
<feature type="transmembrane region" description="Helical" evidence="6">
    <location>
        <begin position="16"/>
        <end position="36"/>
    </location>
</feature>
<feature type="compositionally biased region" description="Polar residues" evidence="5">
    <location>
        <begin position="555"/>
        <end position="568"/>
    </location>
</feature>
<reference evidence="9 10" key="1">
    <citation type="submission" date="2019-03" db="EMBL/GenBank/DDBJ databases">
        <title>Genomic Encyclopedia of Type Strains, Phase IV (KMG-IV): sequencing the most valuable type-strain genomes for metagenomic binning, comparative biology and taxonomic classification.</title>
        <authorList>
            <person name="Goeker M."/>
        </authorList>
    </citation>
    <scope>NUCLEOTIDE SEQUENCE [LARGE SCALE GENOMIC DNA]</scope>
    <source>
        <strain evidence="9 10">DSM 16998</strain>
    </source>
</reference>
<dbReference type="Pfam" id="PF00015">
    <property type="entry name" value="MCPsignal"/>
    <property type="match status" value="1"/>
</dbReference>
<keyword evidence="10" id="KW-1185">Reference proteome</keyword>
<feature type="domain" description="Methyl-accepting transducer" evidence="7">
    <location>
        <begin position="276"/>
        <end position="505"/>
    </location>
</feature>
<dbReference type="CDD" id="cd11386">
    <property type="entry name" value="MCP_signal"/>
    <property type="match status" value="1"/>
</dbReference>
<dbReference type="Gene3D" id="1.10.287.950">
    <property type="entry name" value="Methyl-accepting chemotaxis protein"/>
    <property type="match status" value="1"/>
</dbReference>
<evidence type="ECO:0000256" key="6">
    <source>
        <dbReference type="SAM" id="Phobius"/>
    </source>
</evidence>
<dbReference type="PANTHER" id="PTHR43531">
    <property type="entry name" value="PROTEIN ICFG"/>
    <property type="match status" value="1"/>
</dbReference>
<dbReference type="AlphaFoldDB" id="A0A4R6QNU1"/>
<dbReference type="PROSITE" id="PS50885">
    <property type="entry name" value="HAMP"/>
    <property type="match status" value="1"/>
</dbReference>
<dbReference type="InterPro" id="IPR051310">
    <property type="entry name" value="MCP_chemotaxis"/>
</dbReference>
<dbReference type="SMART" id="SM00304">
    <property type="entry name" value="HAMP"/>
    <property type="match status" value="1"/>
</dbReference>
<dbReference type="GO" id="GO:0004888">
    <property type="term" value="F:transmembrane signaling receptor activity"/>
    <property type="evidence" value="ECO:0007669"/>
    <property type="project" value="TreeGrafter"/>
</dbReference>
<evidence type="ECO:0000256" key="1">
    <source>
        <dbReference type="ARBA" id="ARBA00004370"/>
    </source>
</evidence>
<protein>
    <submittedName>
        <fullName evidence="9">Methyl-accepting chemotaxis protein</fullName>
    </submittedName>
</protein>
<accession>A0A4R6QNU1</accession>
<proteinExistence type="inferred from homology"/>
<dbReference type="Pfam" id="PF12729">
    <property type="entry name" value="4HB_MCP_1"/>
    <property type="match status" value="1"/>
</dbReference>
<dbReference type="InParanoid" id="A0A4R6QNU1"/>
<evidence type="ECO:0000259" key="7">
    <source>
        <dbReference type="PROSITE" id="PS50111"/>
    </source>
</evidence>
<feature type="transmembrane region" description="Helical" evidence="6">
    <location>
        <begin position="196"/>
        <end position="215"/>
    </location>
</feature>
<evidence type="ECO:0000313" key="10">
    <source>
        <dbReference type="Proteomes" id="UP000295361"/>
    </source>
</evidence>
<dbReference type="Proteomes" id="UP000295361">
    <property type="component" value="Unassembled WGS sequence"/>
</dbReference>
<dbReference type="RefSeq" id="WP_133701357.1">
    <property type="nucleotide sequence ID" value="NZ_SNXS01000003.1"/>
</dbReference>
<dbReference type="GO" id="GO:0005886">
    <property type="term" value="C:plasma membrane"/>
    <property type="evidence" value="ECO:0007669"/>
    <property type="project" value="TreeGrafter"/>
</dbReference>
<dbReference type="GO" id="GO:0006935">
    <property type="term" value="P:chemotaxis"/>
    <property type="evidence" value="ECO:0007669"/>
    <property type="project" value="TreeGrafter"/>
</dbReference>
<feature type="region of interest" description="Disordered" evidence="5">
    <location>
        <begin position="526"/>
        <end position="606"/>
    </location>
</feature>
<evidence type="ECO:0000256" key="2">
    <source>
        <dbReference type="ARBA" id="ARBA00022481"/>
    </source>
</evidence>
<keyword evidence="4" id="KW-0807">Transducer</keyword>
<dbReference type="EMBL" id="SNXS01000003">
    <property type="protein sequence ID" value="TDP71592.1"/>
    <property type="molecule type" value="Genomic_DNA"/>
</dbReference>
<comment type="caution">
    <text evidence="9">The sequence shown here is derived from an EMBL/GenBank/DDBJ whole genome shotgun (WGS) entry which is preliminary data.</text>
</comment>
<evidence type="ECO:0000256" key="3">
    <source>
        <dbReference type="ARBA" id="ARBA00029447"/>
    </source>
</evidence>
<gene>
    <name evidence="9" type="ORF">DES47_103574</name>
</gene>
<keyword evidence="6" id="KW-1133">Transmembrane helix</keyword>
<evidence type="ECO:0000256" key="5">
    <source>
        <dbReference type="SAM" id="MobiDB-lite"/>
    </source>
</evidence>